<feature type="transmembrane region" description="Helical" evidence="2">
    <location>
        <begin position="652"/>
        <end position="674"/>
    </location>
</feature>
<evidence type="ECO:0000313" key="4">
    <source>
        <dbReference type="Proteomes" id="UP000696485"/>
    </source>
</evidence>
<evidence type="ECO:0000256" key="2">
    <source>
        <dbReference type="SAM" id="Phobius"/>
    </source>
</evidence>
<proteinExistence type="predicted"/>
<feature type="compositionally biased region" description="Polar residues" evidence="1">
    <location>
        <begin position="59"/>
        <end position="72"/>
    </location>
</feature>
<gene>
    <name evidence="3" type="ORF">BG006_008145</name>
</gene>
<sequence>MRFSGSTVDNSTSPGSVFRPILSLLAVTSLPLITSGSQAPGDQVAALSPSESNDDLPSPTDTDPHPSNGSSANREEGQINARFELCIQPASITGSRDLAHCFDRSRPKEDDLILDVQVSSLQSLLEPQLSDEHDYKIDTPLLDLQEQGYIMASPGKTIVPRIFEERMAVITETLMLISLKGNASIVDECSPSPLDARYLERSPSHSDMLLEKINEQHCSEPCEHDEIYLAWLLQWDAIEVESLAPTETEKVMAVCCVISMDGPPGQCASIAKNAPMVLGEQPPAHVQVLKQVRFDPYIHIITSCLVQHDGDLASASSEGPCSSHITDLRLDLASFPSLPDSPVRESLPYVVKAEFHHLLPALTLPPTLESESVMSTIAAAESYSSSRLDEVNLFTLPPLPPSPEVDSVDTFLKRYPSEPLLIQDANTEPDPRPPQLSPNLHNPRVLSLQLHTETRKNLDGESASPRSWTMITSPVSTIRYISVASPMVPASPRTVELVATRQQLQFWTQTATKLRDQERMLTAHVDNLIAEMAELIDRCEASEIELGFASVQEAALSIQENHLLGIALEETWKELDLMHGAWVDLHRQQRIEQEVKCQASQEQRPLVRAVSPITVTCSHSENICVVETKALVDSLSCLSTDDTDNTNDALSMLKFVAVLLALTVALTVCLLVLLGDQHMLHHAGGTVILARHAFEQVVYRYFMLAMDEILEHWAEMSQVVGEHAKTALVAPVQHAIAAWSGMVEYQSEMRSLLTASSSRYSLL</sequence>
<protein>
    <submittedName>
        <fullName evidence="3">Uncharacterized protein</fullName>
    </submittedName>
</protein>
<dbReference type="EMBL" id="JAAAUY010000054">
    <property type="protein sequence ID" value="KAF9336579.1"/>
    <property type="molecule type" value="Genomic_DNA"/>
</dbReference>
<reference evidence="3" key="1">
    <citation type="journal article" date="2020" name="Fungal Divers.">
        <title>Resolving the Mortierellaceae phylogeny through synthesis of multi-gene phylogenetics and phylogenomics.</title>
        <authorList>
            <person name="Vandepol N."/>
            <person name="Liber J."/>
            <person name="Desiro A."/>
            <person name="Na H."/>
            <person name="Kennedy M."/>
            <person name="Barry K."/>
            <person name="Grigoriev I.V."/>
            <person name="Miller A.N."/>
            <person name="O'Donnell K."/>
            <person name="Stajich J.E."/>
            <person name="Bonito G."/>
        </authorList>
    </citation>
    <scope>NUCLEOTIDE SEQUENCE</scope>
    <source>
        <strain evidence="3">NVP1</strain>
    </source>
</reference>
<keyword evidence="2" id="KW-0812">Transmembrane</keyword>
<feature type="region of interest" description="Disordered" evidence="1">
    <location>
        <begin position="36"/>
        <end position="75"/>
    </location>
</feature>
<accession>A0A9P5VQ92</accession>
<keyword evidence="4" id="KW-1185">Reference proteome</keyword>
<comment type="caution">
    <text evidence="3">The sequence shown here is derived from an EMBL/GenBank/DDBJ whole genome shotgun (WGS) entry which is preliminary data.</text>
</comment>
<keyword evidence="2" id="KW-1133">Transmembrane helix</keyword>
<organism evidence="3 4">
    <name type="scientific">Podila minutissima</name>
    <dbReference type="NCBI Taxonomy" id="64525"/>
    <lineage>
        <taxon>Eukaryota</taxon>
        <taxon>Fungi</taxon>
        <taxon>Fungi incertae sedis</taxon>
        <taxon>Mucoromycota</taxon>
        <taxon>Mortierellomycotina</taxon>
        <taxon>Mortierellomycetes</taxon>
        <taxon>Mortierellales</taxon>
        <taxon>Mortierellaceae</taxon>
        <taxon>Podila</taxon>
    </lineage>
</organism>
<evidence type="ECO:0000256" key="1">
    <source>
        <dbReference type="SAM" id="MobiDB-lite"/>
    </source>
</evidence>
<keyword evidence="2" id="KW-0472">Membrane</keyword>
<name>A0A9P5VQ92_9FUNG</name>
<dbReference type="AlphaFoldDB" id="A0A9P5VQ92"/>
<dbReference type="Proteomes" id="UP000696485">
    <property type="component" value="Unassembled WGS sequence"/>
</dbReference>
<evidence type="ECO:0000313" key="3">
    <source>
        <dbReference type="EMBL" id="KAF9336579.1"/>
    </source>
</evidence>